<evidence type="ECO:0000313" key="2">
    <source>
        <dbReference type="EMBL" id="KDN65153.1"/>
    </source>
</evidence>
<feature type="signal peptide" evidence="1">
    <location>
        <begin position="1"/>
        <end position="18"/>
    </location>
</feature>
<dbReference type="OrthoDB" id="3942074at2759"/>
<feature type="chain" id="PRO_5001629975" description="Siderophore biosynthesis enzyme" evidence="1">
    <location>
        <begin position="19"/>
        <end position="217"/>
    </location>
</feature>
<protein>
    <recommendedName>
        <fullName evidence="4">Siderophore biosynthesis enzyme</fullName>
    </recommendedName>
</protein>
<evidence type="ECO:0000313" key="3">
    <source>
        <dbReference type="Proteomes" id="UP000027238"/>
    </source>
</evidence>
<gene>
    <name evidence="2" type="ORF">CSUB01_09466</name>
</gene>
<accession>A0A066X7N5</accession>
<dbReference type="eggNOG" id="ENOG502SQV7">
    <property type="taxonomic scope" value="Eukaryota"/>
</dbReference>
<reference evidence="3" key="1">
    <citation type="journal article" date="2014" name="Genome Announc.">
        <title>Draft genome sequence of Colletotrichum sublineola, a destructive pathogen of cultivated sorghum.</title>
        <authorList>
            <person name="Baroncelli R."/>
            <person name="Sanz-Martin J.M."/>
            <person name="Rech G.E."/>
            <person name="Sukno S.A."/>
            <person name="Thon M.R."/>
        </authorList>
    </citation>
    <scope>NUCLEOTIDE SEQUENCE [LARGE SCALE GENOMIC DNA]</scope>
    <source>
        <strain evidence="3">TX430BB</strain>
    </source>
</reference>
<dbReference type="HOGENOM" id="CLU_086099_0_0_1"/>
<dbReference type="Proteomes" id="UP000027238">
    <property type="component" value="Unassembled WGS sequence"/>
</dbReference>
<dbReference type="OMA" id="SADCATH"/>
<keyword evidence="3" id="KW-1185">Reference proteome</keyword>
<dbReference type="STRING" id="1173701.A0A066X7N5"/>
<evidence type="ECO:0000256" key="1">
    <source>
        <dbReference type="SAM" id="SignalP"/>
    </source>
</evidence>
<comment type="caution">
    <text evidence="2">The sequence shown here is derived from an EMBL/GenBank/DDBJ whole genome shotgun (WGS) entry which is preliminary data.</text>
</comment>
<evidence type="ECO:0008006" key="4">
    <source>
        <dbReference type="Google" id="ProtNLM"/>
    </source>
</evidence>
<name>A0A066X7N5_COLSU</name>
<dbReference type="AlphaFoldDB" id="A0A066X7N5"/>
<keyword evidence="1" id="KW-0732">Signal</keyword>
<organism evidence="2 3">
    <name type="scientific">Colletotrichum sublineola</name>
    <name type="common">Sorghum anthracnose fungus</name>
    <dbReference type="NCBI Taxonomy" id="1173701"/>
    <lineage>
        <taxon>Eukaryota</taxon>
        <taxon>Fungi</taxon>
        <taxon>Dikarya</taxon>
        <taxon>Ascomycota</taxon>
        <taxon>Pezizomycotina</taxon>
        <taxon>Sordariomycetes</taxon>
        <taxon>Hypocreomycetidae</taxon>
        <taxon>Glomerellales</taxon>
        <taxon>Glomerellaceae</taxon>
        <taxon>Colletotrichum</taxon>
        <taxon>Colletotrichum graminicola species complex</taxon>
    </lineage>
</organism>
<sequence>MSYRLVASVAILATAAMAKTDLAGCVSSEPTQGGSYAANVWYVPGTGEICEPLDCGGGRAPPKTDVPGCPEYKGSETYAPSFLPLETSAAPVAHPTIPSVITAAPERAVPTMVDSPAPIEIKPSKSEEVCSEDDVTSAAPVAPVVTHVVSPAGQNATATFMITTPKSAAGYQTPAGHNGSVPTSTVVKAGAAGPIGASRELISLVAGMGIIAAALLY</sequence>
<dbReference type="EMBL" id="JMSE01001057">
    <property type="protein sequence ID" value="KDN65153.1"/>
    <property type="molecule type" value="Genomic_DNA"/>
</dbReference>
<proteinExistence type="predicted"/>